<keyword evidence="2" id="KW-1185">Reference proteome</keyword>
<proteinExistence type="predicted"/>
<gene>
    <name evidence="1" type="ORF">CITCOLO1_LOCUS12647</name>
</gene>
<dbReference type="EMBL" id="OZ021738">
    <property type="protein sequence ID" value="CAK9320595.1"/>
    <property type="molecule type" value="Genomic_DNA"/>
</dbReference>
<reference evidence="1 2" key="1">
    <citation type="submission" date="2024-03" db="EMBL/GenBank/DDBJ databases">
        <authorList>
            <person name="Gkanogiannis A."/>
            <person name="Becerra Lopez-Lavalle L."/>
        </authorList>
    </citation>
    <scope>NUCLEOTIDE SEQUENCE [LARGE SCALE GENOMIC DNA]</scope>
</reference>
<name>A0ABP0YJD4_9ROSI</name>
<organism evidence="1 2">
    <name type="scientific">Citrullus colocynthis</name>
    <name type="common">colocynth</name>
    <dbReference type="NCBI Taxonomy" id="252529"/>
    <lineage>
        <taxon>Eukaryota</taxon>
        <taxon>Viridiplantae</taxon>
        <taxon>Streptophyta</taxon>
        <taxon>Embryophyta</taxon>
        <taxon>Tracheophyta</taxon>
        <taxon>Spermatophyta</taxon>
        <taxon>Magnoliopsida</taxon>
        <taxon>eudicotyledons</taxon>
        <taxon>Gunneridae</taxon>
        <taxon>Pentapetalae</taxon>
        <taxon>rosids</taxon>
        <taxon>fabids</taxon>
        <taxon>Cucurbitales</taxon>
        <taxon>Cucurbitaceae</taxon>
        <taxon>Benincaseae</taxon>
        <taxon>Citrullus</taxon>
    </lineage>
</organism>
<dbReference type="Proteomes" id="UP001642487">
    <property type="component" value="Chromosome 4"/>
</dbReference>
<evidence type="ECO:0000313" key="1">
    <source>
        <dbReference type="EMBL" id="CAK9320595.1"/>
    </source>
</evidence>
<sequence length="70" mass="7991">MEYERPQSTTVPWQVPRGAHNLGSSFGSRFYRLPVSLVEPPPSTSLGWQRVCNNPRILRAVVLELKRVTK</sequence>
<protein>
    <submittedName>
        <fullName evidence="1">Uncharacterized protein</fullName>
    </submittedName>
</protein>
<accession>A0ABP0YJD4</accession>
<evidence type="ECO:0000313" key="2">
    <source>
        <dbReference type="Proteomes" id="UP001642487"/>
    </source>
</evidence>